<dbReference type="Proteomes" id="UP001303046">
    <property type="component" value="Unassembled WGS sequence"/>
</dbReference>
<proteinExistence type="predicted"/>
<reference evidence="1 2" key="1">
    <citation type="submission" date="2023-08" db="EMBL/GenBank/DDBJ databases">
        <title>A Necator americanus chromosomal reference genome.</title>
        <authorList>
            <person name="Ilik V."/>
            <person name="Petrzelkova K.J."/>
            <person name="Pardy F."/>
            <person name="Fuh T."/>
            <person name="Niatou-Singa F.S."/>
            <person name="Gouil Q."/>
            <person name="Baker L."/>
            <person name="Ritchie M.E."/>
            <person name="Jex A.R."/>
            <person name="Gazzola D."/>
            <person name="Li H."/>
            <person name="Toshio Fujiwara R."/>
            <person name="Zhan B."/>
            <person name="Aroian R.V."/>
            <person name="Pafco B."/>
            <person name="Schwarz E.M."/>
        </authorList>
    </citation>
    <scope>NUCLEOTIDE SEQUENCE [LARGE SCALE GENOMIC DNA]</scope>
    <source>
        <strain evidence="1 2">Aroian</strain>
        <tissue evidence="1">Whole animal</tissue>
    </source>
</reference>
<accession>A0ABR1DXR0</accession>
<protein>
    <submittedName>
        <fullName evidence="1">Uncharacterized protein</fullName>
    </submittedName>
</protein>
<organism evidence="1 2">
    <name type="scientific">Necator americanus</name>
    <name type="common">Human hookworm</name>
    <dbReference type="NCBI Taxonomy" id="51031"/>
    <lineage>
        <taxon>Eukaryota</taxon>
        <taxon>Metazoa</taxon>
        <taxon>Ecdysozoa</taxon>
        <taxon>Nematoda</taxon>
        <taxon>Chromadorea</taxon>
        <taxon>Rhabditida</taxon>
        <taxon>Rhabditina</taxon>
        <taxon>Rhabditomorpha</taxon>
        <taxon>Strongyloidea</taxon>
        <taxon>Ancylostomatidae</taxon>
        <taxon>Bunostominae</taxon>
        <taxon>Necator</taxon>
    </lineage>
</organism>
<name>A0ABR1DXR0_NECAM</name>
<evidence type="ECO:0000313" key="2">
    <source>
        <dbReference type="Proteomes" id="UP001303046"/>
    </source>
</evidence>
<keyword evidence="2" id="KW-1185">Reference proteome</keyword>
<sequence>MHRLLRCRKHASGIALSSVSGITPSTAEIVWMRLCTIAGSQKTQTLDRECSRTYGEDHNKDAFHDELNTLISRIPSQQAVIVEIDTNAKMGFEQQSDVLEKWFYHMEQTSDNGNRLIDLCKWTTFIIASTFKRNHRRHQLTWQGTTH</sequence>
<evidence type="ECO:0000313" key="1">
    <source>
        <dbReference type="EMBL" id="KAK6755227.1"/>
    </source>
</evidence>
<comment type="caution">
    <text evidence="1">The sequence shown here is derived from an EMBL/GenBank/DDBJ whole genome shotgun (WGS) entry which is preliminary data.</text>
</comment>
<gene>
    <name evidence="1" type="primary">Necator_chrV.g18707</name>
    <name evidence="1" type="ORF">RB195_013916</name>
</gene>
<dbReference type="EMBL" id="JAVFWL010000005">
    <property type="protein sequence ID" value="KAK6755227.1"/>
    <property type="molecule type" value="Genomic_DNA"/>
</dbReference>